<dbReference type="Proteomes" id="UP001163387">
    <property type="component" value="Plasmid pSHM_1"/>
</dbReference>
<accession>A0ABM8BZ69</accession>
<evidence type="ECO:0000256" key="1">
    <source>
        <dbReference type="SAM" id="Phobius"/>
    </source>
</evidence>
<evidence type="ECO:0000313" key="2">
    <source>
        <dbReference type="EMBL" id="BDT05209.1"/>
    </source>
</evidence>
<sequence length="892" mass="100316">MKKLLNVLAVSTLVGTSASNLKPMFTNTNVNNNLKLNQINHRDISIKNQKETNPFINKIPTIDDNSNISSNVISFNGTIYLGTYQKGLWKSTDGVTFEQVTGLPNDVSIIATFDKTVYVGTQQSGLWKSTDGKNFSKTSFSGKYTSSITIDSSGNVYVDNLGALFKSKDGVTFEQVTGLPNDVSAISYFNNTIYVGMENKGLWKSTDGVTFEQVTGLPNNFVIQKIHITLNGTIYVGTQESGLWKSTDGVTFEQVTGLPNDKIRSIESNSNLIIIGFNNGEIYQSTDGVTFNKIYQIDHYIVVNVNADGTIYVGTEKSGLLIINSLLKLNKPNYLGNLYNGIVYNSAQKIDIKEKLVAKATLDNKSITIPTTDLDIPSGEHNLILTLKDKTLATIFGGDVITGQVTYKLWVKTLIDKNKIDYETKIDDTQLYTGLVSNAGNTNMKDIIQTKIKDGTGTHDASLNIDFKDILIDFDVNKSFYVQGTVNGTTNDFTEVETHQTFSKNLNIKNDGIYHLHLVDVVGNTYDSYLELGESNWKLKGTFDDSELDKLKSKLNVTVNLTDPSQKSKALGWLHQYENFVDKIFEETIKTNGKGFDSEIKNLITSYKAFLKPLTYDIANEPKFNDGLDKSALVTTITDKANEILNKGLDTLPKNLNVNTLNVVNKLTLEHYTKWINDYNTFIKNNKDQWINDIEKIASRGFATKEQENQIKAQVSQFLNNDNIKNYLKNIVWEDNKLLKATSNDYIQYIELDKLKTDTINWVNTNMKDINIAYQNAIKNAESGLNLHGYTISEILNGKQKPQIKREIDNFADGQSYHDWLQSQANIKFHGWQLAIGFGVAIPLLLLVVAVAWVIRSRTNPKYRGYWRGRKFDNDKKKENKLSMKKNIKKEN</sequence>
<evidence type="ECO:0000313" key="3">
    <source>
        <dbReference type="Proteomes" id="UP001163387"/>
    </source>
</evidence>
<organism evidence="2 3">
    <name type="scientific">Spiroplasma ixodetis</name>
    <dbReference type="NCBI Taxonomy" id="2141"/>
    <lineage>
        <taxon>Bacteria</taxon>
        <taxon>Bacillati</taxon>
        <taxon>Mycoplasmatota</taxon>
        <taxon>Mollicutes</taxon>
        <taxon>Entomoplasmatales</taxon>
        <taxon>Spiroplasmataceae</taxon>
        <taxon>Spiroplasma</taxon>
    </lineage>
</organism>
<keyword evidence="1" id="KW-1133">Transmembrane helix</keyword>
<dbReference type="RefSeq" id="WP_281749736.1">
    <property type="nucleotide sequence ID" value="NZ_AP026934.1"/>
</dbReference>
<protein>
    <submittedName>
        <fullName evidence="2">Uncharacterized protein</fullName>
    </submittedName>
</protein>
<dbReference type="InterPro" id="IPR052025">
    <property type="entry name" value="Xyloglucanase_GH74"/>
</dbReference>
<keyword evidence="1" id="KW-0472">Membrane</keyword>
<proteinExistence type="predicted"/>
<reference evidence="2 3" key="1">
    <citation type="journal article" date="2022" name="Front. Microbiol.">
        <title>Male-killing mechanisms vary between Spiroplasma species.</title>
        <authorList>
            <person name="Arai H."/>
            <person name="Inoue M."/>
            <person name="Kageyama D."/>
        </authorList>
    </citation>
    <scope>NUCLEOTIDE SEQUENCE [LARGE SCALE GENOMIC DNA]</scope>
    <source>
        <strain evidence="3">sHm</strain>
        <plasmid evidence="2 3">pSHM_1</plasmid>
    </source>
</reference>
<name>A0ABM8BZ69_9MOLU</name>
<dbReference type="PANTHER" id="PTHR43739">
    <property type="entry name" value="XYLOGLUCANASE (EUROFUNG)"/>
    <property type="match status" value="1"/>
</dbReference>
<dbReference type="InterPro" id="IPR015943">
    <property type="entry name" value="WD40/YVTN_repeat-like_dom_sf"/>
</dbReference>
<dbReference type="SUPFAM" id="SSF110296">
    <property type="entry name" value="Oligoxyloglucan reducing end-specific cellobiohydrolase"/>
    <property type="match status" value="1"/>
</dbReference>
<keyword evidence="3" id="KW-1185">Reference proteome</keyword>
<keyword evidence="2" id="KW-0614">Plasmid</keyword>
<dbReference type="Gene3D" id="2.130.10.10">
    <property type="entry name" value="YVTN repeat-like/Quinoprotein amine dehydrogenase"/>
    <property type="match status" value="2"/>
</dbReference>
<geneLocation type="plasmid" evidence="2 3">
    <name>pSHM_1</name>
</geneLocation>
<keyword evidence="1" id="KW-0812">Transmembrane</keyword>
<dbReference type="EMBL" id="AP026934">
    <property type="protein sequence ID" value="BDT05209.1"/>
    <property type="molecule type" value="Genomic_DNA"/>
</dbReference>
<dbReference type="PANTHER" id="PTHR43739:SF5">
    <property type="entry name" value="EXO-ALPHA-SIALIDASE"/>
    <property type="match status" value="1"/>
</dbReference>
<feature type="transmembrane region" description="Helical" evidence="1">
    <location>
        <begin position="832"/>
        <end position="855"/>
    </location>
</feature>
<gene>
    <name evidence="2" type="ORF">SHM_28550</name>
</gene>